<evidence type="ECO:0000259" key="1">
    <source>
        <dbReference type="PROSITE" id="PS50104"/>
    </source>
</evidence>
<organism evidence="2 3">
    <name type="scientific">Undibacterium rugosum</name>
    <dbReference type="NCBI Taxonomy" id="2762291"/>
    <lineage>
        <taxon>Bacteria</taxon>
        <taxon>Pseudomonadati</taxon>
        <taxon>Pseudomonadota</taxon>
        <taxon>Betaproteobacteria</taxon>
        <taxon>Burkholderiales</taxon>
        <taxon>Oxalobacteraceae</taxon>
        <taxon>Undibacterium</taxon>
    </lineage>
</organism>
<dbReference type="Gene3D" id="3.40.50.10140">
    <property type="entry name" value="Toll/interleukin-1 receptor homology (TIR) domain"/>
    <property type="match status" value="1"/>
</dbReference>
<dbReference type="Proteomes" id="UP000612361">
    <property type="component" value="Unassembled WGS sequence"/>
</dbReference>
<name>A0A923I0N2_9BURK</name>
<dbReference type="InterPro" id="IPR000157">
    <property type="entry name" value="TIR_dom"/>
</dbReference>
<feature type="domain" description="TIR" evidence="1">
    <location>
        <begin position="1"/>
        <end position="138"/>
    </location>
</feature>
<dbReference type="EMBL" id="JACOGG010000008">
    <property type="protein sequence ID" value="MBC3935633.1"/>
    <property type="molecule type" value="Genomic_DNA"/>
</dbReference>
<dbReference type="GO" id="GO:0007165">
    <property type="term" value="P:signal transduction"/>
    <property type="evidence" value="ECO:0007669"/>
    <property type="project" value="InterPro"/>
</dbReference>
<dbReference type="SMART" id="SM00255">
    <property type="entry name" value="TIR"/>
    <property type="match status" value="1"/>
</dbReference>
<accession>A0A923I0N2</accession>
<protein>
    <submittedName>
        <fullName evidence="2">Toll/interleukin-1 receptor domain-containing protein</fullName>
    </submittedName>
</protein>
<proteinExistence type="predicted"/>
<reference evidence="2" key="1">
    <citation type="submission" date="2020-08" db="EMBL/GenBank/DDBJ databases">
        <title>Novel species isolated from subtropical streams in China.</title>
        <authorList>
            <person name="Lu H."/>
        </authorList>
    </citation>
    <scope>NUCLEOTIDE SEQUENCE</scope>
    <source>
        <strain evidence="2">CY7W</strain>
    </source>
</reference>
<dbReference type="AlphaFoldDB" id="A0A923I0N2"/>
<keyword evidence="3" id="KW-1185">Reference proteome</keyword>
<dbReference type="Pfam" id="PF13676">
    <property type="entry name" value="TIR_2"/>
    <property type="match status" value="1"/>
</dbReference>
<evidence type="ECO:0000313" key="3">
    <source>
        <dbReference type="Proteomes" id="UP000612361"/>
    </source>
</evidence>
<sequence>MYPKAFISHASEDKARFVVRFAERLRASGVDAWLDRWEMFPGDSLVDKIFEEGLRNANAVVVVLSTHSVSKPWVREELNAAFVAKINSGSRLIPVLIDNCEVPAALASTLWERIDDLNSYDASFDRIVASITGVREKPPLGALPGYVTSPIKEINGLARIDNLVLKASCEHALENGDDLIDGPDLITSSLLIGTPEQELSDSIEVLEHAGLLNVSRHLGSGLPHFRITTYGFQQYAKTYITGYSEKIQDVAVAVVNLGLQDNESIALKLDLQQYLVDHALKVLESQQYLQLSQSLGGHIHIFNVSATLRRALL</sequence>
<evidence type="ECO:0000313" key="2">
    <source>
        <dbReference type="EMBL" id="MBC3935633.1"/>
    </source>
</evidence>
<dbReference type="RefSeq" id="WP_186881191.1">
    <property type="nucleotide sequence ID" value="NZ_JACOGG010000008.1"/>
</dbReference>
<comment type="caution">
    <text evidence="2">The sequence shown here is derived from an EMBL/GenBank/DDBJ whole genome shotgun (WGS) entry which is preliminary data.</text>
</comment>
<dbReference type="InterPro" id="IPR035897">
    <property type="entry name" value="Toll_tir_struct_dom_sf"/>
</dbReference>
<gene>
    <name evidence="2" type="ORF">H8K47_09690</name>
</gene>
<dbReference type="PROSITE" id="PS50104">
    <property type="entry name" value="TIR"/>
    <property type="match status" value="1"/>
</dbReference>
<dbReference type="SUPFAM" id="SSF52200">
    <property type="entry name" value="Toll/Interleukin receptor TIR domain"/>
    <property type="match status" value="1"/>
</dbReference>
<keyword evidence="2" id="KW-0675">Receptor</keyword>